<proteinExistence type="predicted"/>
<accession>A0A452YG34</accession>
<dbReference type="PANTHER" id="PTHR10641">
    <property type="entry name" value="MYB FAMILY TRANSCRIPTION FACTOR"/>
    <property type="match status" value="1"/>
</dbReference>
<dbReference type="PROSITE" id="PS51294">
    <property type="entry name" value="HTH_MYB"/>
    <property type="match status" value="1"/>
</dbReference>
<evidence type="ECO:0000313" key="6">
    <source>
        <dbReference type="EnsemblPlants" id="AET1Gv20403600.1"/>
    </source>
</evidence>
<evidence type="ECO:0000259" key="4">
    <source>
        <dbReference type="PROSITE" id="PS50090"/>
    </source>
</evidence>
<evidence type="ECO:0000313" key="7">
    <source>
        <dbReference type="Proteomes" id="UP000015105"/>
    </source>
</evidence>
<name>A0A452YG34_AEGTS</name>
<keyword evidence="3" id="KW-0539">Nucleus</keyword>
<dbReference type="CDD" id="cd00167">
    <property type="entry name" value="SANT"/>
    <property type="match status" value="1"/>
</dbReference>
<keyword evidence="2" id="KW-0238">DNA-binding</keyword>
<dbReference type="InterPro" id="IPR015495">
    <property type="entry name" value="Myb_TF_plants"/>
</dbReference>
<dbReference type="SUPFAM" id="SSF46689">
    <property type="entry name" value="Homeodomain-like"/>
    <property type="match status" value="1"/>
</dbReference>
<reference evidence="6" key="5">
    <citation type="journal article" date="2021" name="G3 (Bethesda)">
        <title>Aegilops tauschii genome assembly Aet v5.0 features greater sequence contiguity and improved annotation.</title>
        <authorList>
            <person name="Wang L."/>
            <person name="Zhu T."/>
            <person name="Rodriguez J.C."/>
            <person name="Deal K.R."/>
            <person name="Dubcovsky J."/>
            <person name="McGuire P.E."/>
            <person name="Lux T."/>
            <person name="Spannagl M."/>
            <person name="Mayer K.F.X."/>
            <person name="Baldrich P."/>
            <person name="Meyers B.C."/>
            <person name="Huo N."/>
            <person name="Gu Y.Q."/>
            <person name="Zhou H."/>
            <person name="Devos K.M."/>
            <person name="Bennetzen J.L."/>
            <person name="Unver T."/>
            <person name="Budak H."/>
            <person name="Gulick P.J."/>
            <person name="Galiba G."/>
            <person name="Kalapos B."/>
            <person name="Nelson D.R."/>
            <person name="Li P."/>
            <person name="You F.M."/>
            <person name="Luo M.C."/>
            <person name="Dvorak J."/>
        </authorList>
    </citation>
    <scope>NUCLEOTIDE SEQUENCE [LARGE SCALE GENOMIC DNA]</scope>
    <source>
        <strain evidence="6">cv. AL8/78</strain>
    </source>
</reference>
<dbReference type="AlphaFoldDB" id="A0A452YG34"/>
<reference evidence="7" key="1">
    <citation type="journal article" date="2014" name="Science">
        <title>Ancient hybridizations among the ancestral genomes of bread wheat.</title>
        <authorList>
            <consortium name="International Wheat Genome Sequencing Consortium,"/>
            <person name="Marcussen T."/>
            <person name="Sandve S.R."/>
            <person name="Heier L."/>
            <person name="Spannagl M."/>
            <person name="Pfeifer M."/>
            <person name="Jakobsen K.S."/>
            <person name="Wulff B.B."/>
            <person name="Steuernagel B."/>
            <person name="Mayer K.F."/>
            <person name="Olsen O.A."/>
        </authorList>
    </citation>
    <scope>NUCLEOTIDE SEQUENCE [LARGE SCALE GENOMIC DNA]</scope>
    <source>
        <strain evidence="7">cv. AL8/78</strain>
    </source>
</reference>
<reference evidence="6" key="3">
    <citation type="journal article" date="2017" name="Nature">
        <title>Genome sequence of the progenitor of the wheat D genome Aegilops tauschii.</title>
        <authorList>
            <person name="Luo M.C."/>
            <person name="Gu Y.Q."/>
            <person name="Puiu D."/>
            <person name="Wang H."/>
            <person name="Twardziok S.O."/>
            <person name="Deal K.R."/>
            <person name="Huo N."/>
            <person name="Zhu T."/>
            <person name="Wang L."/>
            <person name="Wang Y."/>
            <person name="McGuire P.E."/>
            <person name="Liu S."/>
            <person name="Long H."/>
            <person name="Ramasamy R.K."/>
            <person name="Rodriguez J.C."/>
            <person name="Van S.L."/>
            <person name="Yuan L."/>
            <person name="Wang Z."/>
            <person name="Xia Z."/>
            <person name="Xiao L."/>
            <person name="Anderson O.D."/>
            <person name="Ouyang S."/>
            <person name="Liang Y."/>
            <person name="Zimin A.V."/>
            <person name="Pertea G."/>
            <person name="Qi P."/>
            <person name="Bennetzen J.L."/>
            <person name="Dai X."/>
            <person name="Dawson M.W."/>
            <person name="Muller H.G."/>
            <person name="Kugler K."/>
            <person name="Rivarola-Duarte L."/>
            <person name="Spannagl M."/>
            <person name="Mayer K.F.X."/>
            <person name="Lu F.H."/>
            <person name="Bevan M.W."/>
            <person name="Leroy P."/>
            <person name="Li P."/>
            <person name="You F.M."/>
            <person name="Sun Q."/>
            <person name="Liu Z."/>
            <person name="Lyons E."/>
            <person name="Wicker T."/>
            <person name="Salzberg S.L."/>
            <person name="Devos K.M."/>
            <person name="Dvorak J."/>
        </authorList>
    </citation>
    <scope>NUCLEOTIDE SEQUENCE [LARGE SCALE GENOMIC DNA]</scope>
    <source>
        <strain evidence="6">cv. AL8/78</strain>
    </source>
</reference>
<dbReference type="GO" id="GO:0005634">
    <property type="term" value="C:nucleus"/>
    <property type="evidence" value="ECO:0007669"/>
    <property type="project" value="UniProtKB-SubCell"/>
</dbReference>
<dbReference type="Gene3D" id="1.10.10.60">
    <property type="entry name" value="Homeodomain-like"/>
    <property type="match status" value="1"/>
</dbReference>
<reference evidence="7" key="2">
    <citation type="journal article" date="2017" name="Nat. Plants">
        <title>The Aegilops tauschii genome reveals multiple impacts of transposons.</title>
        <authorList>
            <person name="Zhao G."/>
            <person name="Zou C."/>
            <person name="Li K."/>
            <person name="Wang K."/>
            <person name="Li T."/>
            <person name="Gao L."/>
            <person name="Zhang X."/>
            <person name="Wang H."/>
            <person name="Yang Z."/>
            <person name="Liu X."/>
            <person name="Jiang W."/>
            <person name="Mao L."/>
            <person name="Kong X."/>
            <person name="Jiao Y."/>
            <person name="Jia J."/>
        </authorList>
    </citation>
    <scope>NUCLEOTIDE SEQUENCE [LARGE SCALE GENOMIC DNA]</scope>
    <source>
        <strain evidence="7">cv. AL8/78</strain>
    </source>
</reference>
<sequence>PLTQAARRPPQVGGRRTVSLDRFMGRAPCCEKDGLKRGAWSPEEDQRLADYIAQHGHSNWRALPKHAGEFRILLTPTMDSLSRGL</sequence>
<feature type="domain" description="HTH myb-type" evidence="5">
    <location>
        <begin position="32"/>
        <end position="68"/>
    </location>
</feature>
<dbReference type="InterPro" id="IPR001005">
    <property type="entry name" value="SANT/Myb"/>
</dbReference>
<dbReference type="PROSITE" id="PS50090">
    <property type="entry name" value="MYB_LIKE"/>
    <property type="match status" value="1"/>
</dbReference>
<feature type="domain" description="Myb-like" evidence="4">
    <location>
        <begin position="32"/>
        <end position="71"/>
    </location>
</feature>
<reference evidence="6" key="4">
    <citation type="submission" date="2019-03" db="UniProtKB">
        <authorList>
            <consortium name="EnsemblPlants"/>
        </authorList>
    </citation>
    <scope>IDENTIFICATION</scope>
</reference>
<dbReference type="EnsemblPlants" id="AET1Gv20403600.1">
    <property type="protein sequence ID" value="AET1Gv20403600.1"/>
    <property type="gene ID" value="AET1Gv20403600"/>
</dbReference>
<evidence type="ECO:0000256" key="2">
    <source>
        <dbReference type="ARBA" id="ARBA00023125"/>
    </source>
</evidence>
<dbReference type="InterPro" id="IPR009057">
    <property type="entry name" value="Homeodomain-like_sf"/>
</dbReference>
<dbReference type="GO" id="GO:0003677">
    <property type="term" value="F:DNA binding"/>
    <property type="evidence" value="ECO:0007669"/>
    <property type="project" value="UniProtKB-KW"/>
</dbReference>
<dbReference type="Proteomes" id="UP000015105">
    <property type="component" value="Chromosome 1D"/>
</dbReference>
<dbReference type="PANTHER" id="PTHR10641:SF1412">
    <property type="entry name" value="PROTEIN MYB4, PUTATIVE, EXPRESSED-RELATED"/>
    <property type="match status" value="1"/>
</dbReference>
<dbReference type="Pfam" id="PF00249">
    <property type="entry name" value="Myb_DNA-binding"/>
    <property type="match status" value="1"/>
</dbReference>
<protein>
    <submittedName>
        <fullName evidence="6">Uncharacterized protein</fullName>
    </submittedName>
</protein>
<dbReference type="Gramene" id="AET1Gv20403600.1">
    <property type="protein sequence ID" value="AET1Gv20403600.1"/>
    <property type="gene ID" value="AET1Gv20403600"/>
</dbReference>
<keyword evidence="7" id="KW-1185">Reference proteome</keyword>
<comment type="subcellular location">
    <subcellularLocation>
        <location evidence="1">Nucleus</location>
    </subcellularLocation>
</comment>
<organism evidence="6 7">
    <name type="scientific">Aegilops tauschii subsp. strangulata</name>
    <name type="common">Goatgrass</name>
    <dbReference type="NCBI Taxonomy" id="200361"/>
    <lineage>
        <taxon>Eukaryota</taxon>
        <taxon>Viridiplantae</taxon>
        <taxon>Streptophyta</taxon>
        <taxon>Embryophyta</taxon>
        <taxon>Tracheophyta</taxon>
        <taxon>Spermatophyta</taxon>
        <taxon>Magnoliopsida</taxon>
        <taxon>Liliopsida</taxon>
        <taxon>Poales</taxon>
        <taxon>Poaceae</taxon>
        <taxon>BOP clade</taxon>
        <taxon>Pooideae</taxon>
        <taxon>Triticodae</taxon>
        <taxon>Triticeae</taxon>
        <taxon>Triticinae</taxon>
        <taxon>Aegilops</taxon>
    </lineage>
</organism>
<evidence type="ECO:0000256" key="3">
    <source>
        <dbReference type="ARBA" id="ARBA00023242"/>
    </source>
</evidence>
<evidence type="ECO:0000256" key="1">
    <source>
        <dbReference type="ARBA" id="ARBA00004123"/>
    </source>
</evidence>
<evidence type="ECO:0000259" key="5">
    <source>
        <dbReference type="PROSITE" id="PS51294"/>
    </source>
</evidence>
<dbReference type="InterPro" id="IPR017930">
    <property type="entry name" value="Myb_dom"/>
</dbReference>